<dbReference type="Proteomes" id="UP000579281">
    <property type="component" value="Unassembled WGS sequence"/>
</dbReference>
<dbReference type="RefSeq" id="WP_184312609.1">
    <property type="nucleotide sequence ID" value="NZ_JACHEN010000033.1"/>
</dbReference>
<keyword evidence="2" id="KW-1185">Reference proteome</keyword>
<reference evidence="1 2" key="1">
    <citation type="submission" date="2020-08" db="EMBL/GenBank/DDBJ databases">
        <title>Genomic Encyclopedia of Type Strains, Phase IV (KMG-IV): sequencing the most valuable type-strain genomes for metagenomic binning, comparative biology and taxonomic classification.</title>
        <authorList>
            <person name="Goeker M."/>
        </authorList>
    </citation>
    <scope>NUCLEOTIDE SEQUENCE [LARGE SCALE GENOMIC DNA]</scope>
    <source>
        <strain evidence="1 2">DSM 103526</strain>
    </source>
</reference>
<proteinExistence type="predicted"/>
<organism evidence="1 2">
    <name type="scientific">Anaerosolibacter carboniphilus</name>
    <dbReference type="NCBI Taxonomy" id="1417629"/>
    <lineage>
        <taxon>Bacteria</taxon>
        <taxon>Bacillati</taxon>
        <taxon>Bacillota</taxon>
        <taxon>Clostridia</taxon>
        <taxon>Peptostreptococcales</taxon>
        <taxon>Thermotaleaceae</taxon>
        <taxon>Anaerosolibacter</taxon>
    </lineage>
</organism>
<evidence type="ECO:0000313" key="1">
    <source>
        <dbReference type="EMBL" id="MBB6218108.1"/>
    </source>
</evidence>
<sequence length="78" mass="9116">MENNLMAVYENIGCARISVTIRNLTKNPIVINRGMLTIHNTDGEELTRHGVDRFNKILLEQILNYLYLLWKKNLEICL</sequence>
<name>A0A841L0K2_9FIRM</name>
<gene>
    <name evidence="1" type="ORF">HNQ80_004248</name>
</gene>
<comment type="caution">
    <text evidence="1">The sequence shown here is derived from an EMBL/GenBank/DDBJ whole genome shotgun (WGS) entry which is preliminary data.</text>
</comment>
<accession>A0A841L0K2</accession>
<dbReference type="EMBL" id="JACHEN010000033">
    <property type="protein sequence ID" value="MBB6218108.1"/>
    <property type="molecule type" value="Genomic_DNA"/>
</dbReference>
<evidence type="ECO:0000313" key="2">
    <source>
        <dbReference type="Proteomes" id="UP000579281"/>
    </source>
</evidence>
<dbReference type="AlphaFoldDB" id="A0A841L0K2"/>
<protein>
    <submittedName>
        <fullName evidence="1">Uncharacterized protein</fullName>
    </submittedName>
</protein>